<gene>
    <name evidence="3" type="primary">AIM25_2</name>
    <name evidence="3" type="ORF">GRS66_008806</name>
</gene>
<dbReference type="GO" id="GO:0017128">
    <property type="term" value="F:phospholipid scramblase activity"/>
    <property type="evidence" value="ECO:0007669"/>
    <property type="project" value="InterPro"/>
</dbReference>
<comment type="similarity">
    <text evidence="1 2">Belongs to the phospholipid scramblase family.</text>
</comment>
<reference evidence="3 4" key="1">
    <citation type="journal article" date="2019" name="BMC Genomics">
        <title>Chromosome level assembly and comparative genome analysis confirm lager-brewing yeasts originated from a single hybridization.</title>
        <authorList>
            <person name="Salazar A.N."/>
            <person name="Gorter de Vries A.R."/>
            <person name="van den Broek M."/>
            <person name="Brouwers N."/>
            <person name="de la Torre Cortes P."/>
            <person name="Kuijpers N.G.A."/>
            <person name="Daran J.G."/>
            <person name="Abeel T."/>
        </authorList>
    </citation>
    <scope>NUCLEOTIDE SEQUENCE [LARGE SCALE GENOMIC DNA]</scope>
    <source>
        <strain evidence="3 4">CBS 1483</strain>
    </source>
</reference>
<protein>
    <recommendedName>
        <fullName evidence="2">Phospholipid scramblase</fullName>
    </recommendedName>
</protein>
<sequence length="327" mass="37480">MHRTAIFLTYRSCMRNFSTLSKTLTVSSGKVIRNGPFRRVIREKNQITKAPSVKAFKENSNSGIIKVHDPIATTILNEPTVIIERQIEFMNVFLGFEQANRYAIMDVNGNKIASMMERDFSITKAIMRQFYRLHRPFLVDVFDNWGNVIMTIKRPFSFINSHIKTIIPPSAYVDNGSDSTHYHDGKEGTTVGETIQNWHLWRRRYELFQKDGVEGSTFDQFGKIDAPFLSFDFPVTDADGKIMASVDRNWVGLGREMFTDTGVYVVRFDSQRCFDNIYPTEMLSSQVLTLDQRAVLLANAVSIDFDYFSRHSRQTGGFLSFGGGYDE</sequence>
<evidence type="ECO:0000256" key="2">
    <source>
        <dbReference type="RuleBase" id="RU363116"/>
    </source>
</evidence>
<dbReference type="GO" id="GO:0005886">
    <property type="term" value="C:plasma membrane"/>
    <property type="evidence" value="ECO:0007669"/>
    <property type="project" value="TreeGrafter"/>
</dbReference>
<dbReference type="PANTHER" id="PTHR23248:SF9">
    <property type="entry name" value="PHOSPHOLIPID SCRAMBLASE"/>
    <property type="match status" value="1"/>
</dbReference>
<dbReference type="EMBL" id="CP049007">
    <property type="protein sequence ID" value="QID86190.1"/>
    <property type="molecule type" value="Genomic_DNA"/>
</dbReference>
<dbReference type="Proteomes" id="UP000501346">
    <property type="component" value="Chromosome SeX-ScX"/>
</dbReference>
<organism evidence="3 4">
    <name type="scientific">Saccharomyces pastorianus</name>
    <name type="common">Lager yeast</name>
    <name type="synonym">Saccharomyces cerevisiae x Saccharomyces eubayanus</name>
    <dbReference type="NCBI Taxonomy" id="27292"/>
    <lineage>
        <taxon>Eukaryota</taxon>
        <taxon>Fungi</taxon>
        <taxon>Dikarya</taxon>
        <taxon>Ascomycota</taxon>
        <taxon>Saccharomycotina</taxon>
        <taxon>Saccharomycetes</taxon>
        <taxon>Saccharomycetales</taxon>
        <taxon>Saccharomycetaceae</taxon>
        <taxon>Saccharomyces</taxon>
    </lineage>
</organism>
<evidence type="ECO:0000256" key="1">
    <source>
        <dbReference type="ARBA" id="ARBA00005350"/>
    </source>
</evidence>
<keyword evidence="4" id="KW-1185">Reference proteome</keyword>
<dbReference type="Pfam" id="PF03803">
    <property type="entry name" value="Scramblase"/>
    <property type="match status" value="1"/>
</dbReference>
<dbReference type="AlphaFoldDB" id="A0A6C1EBD0"/>
<name>A0A6C1EBD0_SACPS</name>
<dbReference type="PANTHER" id="PTHR23248">
    <property type="entry name" value="PHOSPHOLIPID SCRAMBLASE-RELATED"/>
    <property type="match status" value="1"/>
</dbReference>
<accession>A0A6C1EBD0</accession>
<dbReference type="InterPro" id="IPR005552">
    <property type="entry name" value="Scramblase"/>
</dbReference>
<dbReference type="OrthoDB" id="191150at2759"/>
<evidence type="ECO:0000313" key="4">
    <source>
        <dbReference type="Proteomes" id="UP000501346"/>
    </source>
</evidence>
<evidence type="ECO:0000313" key="3">
    <source>
        <dbReference type="EMBL" id="QID86190.1"/>
    </source>
</evidence>
<proteinExistence type="inferred from homology"/>